<evidence type="ECO:0000313" key="4">
    <source>
        <dbReference type="Proteomes" id="UP000095284"/>
    </source>
</evidence>
<keyword evidence="1" id="KW-0472">Membrane</keyword>
<gene>
    <name evidence="2" type="ORF">BXYJ_LOCUS3154</name>
</gene>
<keyword evidence="1" id="KW-1133">Transmembrane helix</keyword>
<accession>A0A1I7SD19</accession>
<reference evidence="3" key="2">
    <citation type="submission" date="2020-08" db="EMBL/GenBank/DDBJ databases">
        <authorList>
            <person name="Kikuchi T."/>
        </authorList>
    </citation>
    <scope>NUCLEOTIDE SEQUENCE</scope>
    <source>
        <strain evidence="2">Ka4C1</strain>
    </source>
</reference>
<evidence type="ECO:0000313" key="2">
    <source>
        <dbReference type="EMBL" id="CAD5213686.1"/>
    </source>
</evidence>
<feature type="transmembrane region" description="Helical" evidence="1">
    <location>
        <begin position="44"/>
        <end position="68"/>
    </location>
</feature>
<dbReference type="SMR" id="A0A1I7SD19"/>
<protein>
    <submittedName>
        <fullName evidence="2">(pine wood nematode) hypothetical protein</fullName>
    </submittedName>
</protein>
<name>A0A1I7SD19_BURXY</name>
<evidence type="ECO:0000313" key="3">
    <source>
        <dbReference type="EMBL" id="CAG9093088.1"/>
    </source>
</evidence>
<dbReference type="Proteomes" id="UP000095284">
    <property type="component" value="Unplaced"/>
</dbReference>
<dbReference type="AlphaFoldDB" id="A0A1I7SD19"/>
<reference evidence="6" key="1">
    <citation type="submission" date="2016-11" db="UniProtKB">
        <authorList>
            <consortium name="WormBaseParasite"/>
        </authorList>
    </citation>
    <scope>IDENTIFICATION</scope>
</reference>
<dbReference type="EMBL" id="CAJFCV020000002">
    <property type="protein sequence ID" value="CAG9093088.1"/>
    <property type="molecule type" value="Genomic_DNA"/>
</dbReference>
<dbReference type="WBParaSite" id="BXY_1092300.1">
    <property type="protein sequence ID" value="BXY_1092300.1"/>
    <property type="gene ID" value="BXY_1092300"/>
</dbReference>
<organism evidence="4 6">
    <name type="scientific">Bursaphelenchus xylophilus</name>
    <name type="common">Pinewood nematode worm</name>
    <name type="synonym">Aphelenchoides xylophilus</name>
    <dbReference type="NCBI Taxonomy" id="6326"/>
    <lineage>
        <taxon>Eukaryota</taxon>
        <taxon>Metazoa</taxon>
        <taxon>Ecdysozoa</taxon>
        <taxon>Nematoda</taxon>
        <taxon>Chromadorea</taxon>
        <taxon>Rhabditida</taxon>
        <taxon>Tylenchina</taxon>
        <taxon>Tylenchomorpha</taxon>
        <taxon>Aphelenchoidea</taxon>
        <taxon>Aphelenchoididae</taxon>
        <taxon>Bursaphelenchus</taxon>
    </lineage>
</organism>
<evidence type="ECO:0000313" key="6">
    <source>
        <dbReference type="WBParaSite" id="BXY_1092300.1"/>
    </source>
</evidence>
<proteinExistence type="predicted"/>
<evidence type="ECO:0000313" key="5">
    <source>
        <dbReference type="Proteomes" id="UP000659654"/>
    </source>
</evidence>
<dbReference type="Proteomes" id="UP000582659">
    <property type="component" value="Unassembled WGS sequence"/>
</dbReference>
<keyword evidence="1" id="KW-0812">Transmembrane</keyword>
<dbReference type="EMBL" id="CAJFDI010000002">
    <property type="protein sequence ID" value="CAD5213686.1"/>
    <property type="molecule type" value="Genomic_DNA"/>
</dbReference>
<sequence length="127" mass="14658">MANPVNPELHGEGFTVDYKDVDQKLYEQYHTSFFSNWTPIHTEWALLFGIISFLILICLFFSALAAILRYFTKKKAKADAKLWQHTIYERTTGQFNGWLKDFQEILSNTDTTVSVASIQGEDLKETV</sequence>
<dbReference type="Proteomes" id="UP000659654">
    <property type="component" value="Unassembled WGS sequence"/>
</dbReference>
<keyword evidence="5" id="KW-1185">Reference proteome</keyword>
<evidence type="ECO:0000256" key="1">
    <source>
        <dbReference type="SAM" id="Phobius"/>
    </source>
</evidence>